<dbReference type="OrthoDB" id="4152607at2759"/>
<feature type="domain" description="DUF7587" evidence="2">
    <location>
        <begin position="362"/>
        <end position="487"/>
    </location>
</feature>
<evidence type="ECO:0000313" key="3">
    <source>
        <dbReference type="EMBL" id="KAF2020520.1"/>
    </source>
</evidence>
<dbReference type="Pfam" id="PF24494">
    <property type="entry name" value="DUF7587"/>
    <property type="match status" value="1"/>
</dbReference>
<accession>A0A6A5Y6U1</accession>
<protein>
    <recommendedName>
        <fullName evidence="2">DUF7587 domain-containing protein</fullName>
    </recommendedName>
</protein>
<feature type="compositionally biased region" description="Basic and acidic residues" evidence="1">
    <location>
        <begin position="55"/>
        <end position="65"/>
    </location>
</feature>
<dbReference type="RefSeq" id="XP_033388859.1">
    <property type="nucleotide sequence ID" value="XM_033525587.1"/>
</dbReference>
<evidence type="ECO:0000259" key="2">
    <source>
        <dbReference type="Pfam" id="PF24494"/>
    </source>
</evidence>
<dbReference type="InterPro" id="IPR056009">
    <property type="entry name" value="DUF7587"/>
</dbReference>
<evidence type="ECO:0000256" key="1">
    <source>
        <dbReference type="SAM" id="MobiDB-lite"/>
    </source>
</evidence>
<organism evidence="3 4">
    <name type="scientific">Aaosphaeria arxii CBS 175.79</name>
    <dbReference type="NCBI Taxonomy" id="1450172"/>
    <lineage>
        <taxon>Eukaryota</taxon>
        <taxon>Fungi</taxon>
        <taxon>Dikarya</taxon>
        <taxon>Ascomycota</taxon>
        <taxon>Pezizomycotina</taxon>
        <taxon>Dothideomycetes</taxon>
        <taxon>Pleosporomycetidae</taxon>
        <taxon>Pleosporales</taxon>
        <taxon>Pleosporales incertae sedis</taxon>
        <taxon>Aaosphaeria</taxon>
    </lineage>
</organism>
<sequence>MRYLYGPSWKRLIFDNDWVHTGDTKSVRPSQRGSLPAMETNTNGIATSIFGGDAPQDHRQRDLSHDSTSNSRPAMETNIQGIATSIGQSIFGGDAPQDLSRISTSNSRPAMETNIKGVTTSIGQSIFGGDAPQDHRQEPLQPKSSHSLGSLQNAMKNLVQLTSTITSQAENIKSAARNVASFQPLPMTAICSLDEEVKKLANIASSVNTTIDALNEARARSVIMGLKSLGSEAMTSTVEELLLHFDDKIREIIREILVGTNDQSILWRTAEECYKQAASPFGILRGDEYFYPIEESRSECPELFHIFRAIAEERDPGENIHRRSWINFWVRVLSKIPAGPTLFYPPISSFAQSQSFESFQAVPQYLFRTFDEDNSGRDGESVVASTASIVGPQKYSRIDLLAFERHEAAGLLYQHLTKRCSGRERSNNLTSWTSSLLVAIQYALWSLQYRKCRPSDIKICVVDTNKFPPGQFARDTWLINACKSKVNARESNTGQEDPTEEFFKFRLRQEGFCHGEFLSQGAVNHTNRSCVVSLEHLIQAGLFQLYPEFKDARGGQKWTERVIELRRNWSGEKGTTDQEIDLAVKIGSECFSRFAAFDMASIVLAFKNRRYGETARIRKDEKNGQTSQSKSIDTGWLLK</sequence>
<name>A0A6A5Y6U1_9PLEO</name>
<keyword evidence="4" id="KW-1185">Reference proteome</keyword>
<evidence type="ECO:0000313" key="4">
    <source>
        <dbReference type="Proteomes" id="UP000799778"/>
    </source>
</evidence>
<dbReference type="AlphaFoldDB" id="A0A6A5Y6U1"/>
<dbReference type="Proteomes" id="UP000799778">
    <property type="component" value="Unassembled WGS sequence"/>
</dbReference>
<feature type="region of interest" description="Disordered" evidence="1">
    <location>
        <begin position="124"/>
        <end position="148"/>
    </location>
</feature>
<feature type="region of interest" description="Disordered" evidence="1">
    <location>
        <begin position="617"/>
        <end position="639"/>
    </location>
</feature>
<gene>
    <name evidence="3" type="ORF">BU24DRAFT_403624</name>
</gene>
<dbReference type="EMBL" id="ML978066">
    <property type="protein sequence ID" value="KAF2020520.1"/>
    <property type="molecule type" value="Genomic_DNA"/>
</dbReference>
<feature type="region of interest" description="Disordered" evidence="1">
    <location>
        <begin position="48"/>
        <end position="73"/>
    </location>
</feature>
<reference evidence="3" key="1">
    <citation type="journal article" date="2020" name="Stud. Mycol.">
        <title>101 Dothideomycetes genomes: a test case for predicting lifestyles and emergence of pathogens.</title>
        <authorList>
            <person name="Haridas S."/>
            <person name="Albert R."/>
            <person name="Binder M."/>
            <person name="Bloem J."/>
            <person name="Labutti K."/>
            <person name="Salamov A."/>
            <person name="Andreopoulos B."/>
            <person name="Baker S."/>
            <person name="Barry K."/>
            <person name="Bills G."/>
            <person name="Bluhm B."/>
            <person name="Cannon C."/>
            <person name="Castanera R."/>
            <person name="Culley D."/>
            <person name="Daum C."/>
            <person name="Ezra D."/>
            <person name="Gonzalez J."/>
            <person name="Henrissat B."/>
            <person name="Kuo A."/>
            <person name="Liang C."/>
            <person name="Lipzen A."/>
            <person name="Lutzoni F."/>
            <person name="Magnuson J."/>
            <person name="Mondo S."/>
            <person name="Nolan M."/>
            <person name="Ohm R."/>
            <person name="Pangilinan J."/>
            <person name="Park H.-J."/>
            <person name="Ramirez L."/>
            <person name="Alfaro M."/>
            <person name="Sun H."/>
            <person name="Tritt A."/>
            <person name="Yoshinaga Y."/>
            <person name="Zwiers L.-H."/>
            <person name="Turgeon B."/>
            <person name="Goodwin S."/>
            <person name="Spatafora J."/>
            <person name="Crous P."/>
            <person name="Grigoriev I."/>
        </authorList>
    </citation>
    <scope>NUCLEOTIDE SEQUENCE</scope>
    <source>
        <strain evidence="3">CBS 175.79</strain>
    </source>
</reference>
<proteinExistence type="predicted"/>
<dbReference type="GeneID" id="54282984"/>